<evidence type="ECO:0000313" key="8">
    <source>
        <dbReference type="EMBL" id="GMR39063.1"/>
    </source>
</evidence>
<feature type="domain" description="EGF-like" evidence="7">
    <location>
        <begin position="118"/>
        <end position="156"/>
    </location>
</feature>
<evidence type="ECO:0000313" key="9">
    <source>
        <dbReference type="Proteomes" id="UP001328107"/>
    </source>
</evidence>
<gene>
    <name evidence="8" type="ORF">PMAYCL1PPCAC_09258</name>
</gene>
<evidence type="ECO:0000256" key="2">
    <source>
        <dbReference type="ARBA" id="ARBA00022729"/>
    </source>
</evidence>
<dbReference type="EMBL" id="BTRK01000002">
    <property type="protein sequence ID" value="GMR39063.1"/>
    <property type="molecule type" value="Genomic_DNA"/>
</dbReference>
<keyword evidence="9" id="KW-1185">Reference proteome</keyword>
<dbReference type="PANTHER" id="PTHR24050:SF27">
    <property type="entry name" value="FIBRILLIN-1"/>
    <property type="match status" value="1"/>
</dbReference>
<dbReference type="SMART" id="SM00179">
    <property type="entry name" value="EGF_CA"/>
    <property type="match status" value="4"/>
</dbReference>
<evidence type="ECO:0000256" key="4">
    <source>
        <dbReference type="ARBA" id="ARBA00023157"/>
    </source>
</evidence>
<dbReference type="GO" id="GO:0005509">
    <property type="term" value="F:calcium ion binding"/>
    <property type="evidence" value="ECO:0007669"/>
    <property type="project" value="InterPro"/>
</dbReference>
<evidence type="ECO:0000256" key="1">
    <source>
        <dbReference type="ARBA" id="ARBA00022536"/>
    </source>
</evidence>
<proteinExistence type="predicted"/>
<accession>A0AAN5C6A3</accession>
<comment type="caution">
    <text evidence="5">Lacks conserved residue(s) required for the propagation of feature annotation.</text>
</comment>
<feature type="signal peptide" evidence="6">
    <location>
        <begin position="1"/>
        <end position="23"/>
    </location>
</feature>
<keyword evidence="2 6" id="KW-0732">Signal</keyword>
<evidence type="ECO:0000259" key="7">
    <source>
        <dbReference type="PROSITE" id="PS50026"/>
    </source>
</evidence>
<evidence type="ECO:0000256" key="5">
    <source>
        <dbReference type="PROSITE-ProRule" id="PRU00076"/>
    </source>
</evidence>
<evidence type="ECO:0000256" key="6">
    <source>
        <dbReference type="SAM" id="SignalP"/>
    </source>
</evidence>
<reference evidence="9" key="1">
    <citation type="submission" date="2022-10" db="EMBL/GenBank/DDBJ databases">
        <title>Genome assembly of Pristionchus species.</title>
        <authorList>
            <person name="Yoshida K."/>
            <person name="Sommer R.J."/>
        </authorList>
    </citation>
    <scope>NUCLEOTIDE SEQUENCE [LARGE SCALE GENOMIC DNA]</scope>
    <source>
        <strain evidence="9">RS5460</strain>
    </source>
</reference>
<comment type="caution">
    <text evidence="8">The sequence shown here is derived from an EMBL/GenBank/DDBJ whole genome shotgun (WGS) entry which is preliminary data.</text>
</comment>
<dbReference type="Proteomes" id="UP001328107">
    <property type="component" value="Unassembled WGS sequence"/>
</dbReference>
<dbReference type="SMART" id="SM00181">
    <property type="entry name" value="EGF"/>
    <property type="match status" value="5"/>
</dbReference>
<organism evidence="8 9">
    <name type="scientific">Pristionchus mayeri</name>
    <dbReference type="NCBI Taxonomy" id="1317129"/>
    <lineage>
        <taxon>Eukaryota</taxon>
        <taxon>Metazoa</taxon>
        <taxon>Ecdysozoa</taxon>
        <taxon>Nematoda</taxon>
        <taxon>Chromadorea</taxon>
        <taxon>Rhabditida</taxon>
        <taxon>Rhabditina</taxon>
        <taxon>Diplogasteromorpha</taxon>
        <taxon>Diplogasteroidea</taxon>
        <taxon>Neodiplogasteridae</taxon>
        <taxon>Pristionchus</taxon>
    </lineage>
</organism>
<dbReference type="InterPro" id="IPR052235">
    <property type="entry name" value="Nephronectin_domain"/>
</dbReference>
<dbReference type="PROSITE" id="PS00022">
    <property type="entry name" value="EGF_1"/>
    <property type="match status" value="1"/>
</dbReference>
<dbReference type="InterPro" id="IPR000742">
    <property type="entry name" value="EGF"/>
</dbReference>
<dbReference type="FunFam" id="2.10.25.10:FF:000037">
    <property type="entry name" value="Signal peptide, CUB domain and EGF-like domain-containing 2"/>
    <property type="match status" value="1"/>
</dbReference>
<dbReference type="PROSITE" id="PS01186">
    <property type="entry name" value="EGF_2"/>
    <property type="match status" value="2"/>
</dbReference>
<keyword evidence="4 5" id="KW-1015">Disulfide bond</keyword>
<feature type="non-terminal residue" evidence="8">
    <location>
        <position position="349"/>
    </location>
</feature>
<dbReference type="SUPFAM" id="SSF57196">
    <property type="entry name" value="EGF/Laminin"/>
    <property type="match status" value="5"/>
</dbReference>
<sequence>PCYAKMIMRSLLGLLIYLGISHCGQLVDVELQELKLGQDHVCPHEEVEIVTVSEPCVKAYTKYVRTRKPGCQGLFRSCSVRQPKTVYLHSLKKVNRTRRQVVPECCAGWLHVPGYGCQRANCSADLCHNGGTCLPIRNGTDQLCDCVSGFTGARCQYDENECLVNNGGCHHDCVNTIGTYYCRCWPGFELGSGADEKTCIDVNECETDNGGCSHRCVNTEGGHHCACPSGLVLASNGRKCVENNTCAADNGGCEHRCEERDGRFHRCACALGYKLADDRRKCYPLDPCRVNKGGCAHHCVNDNGRAKCQCYPGYRLGIDRRSCQDIDECTLHKGGGCQHECVNSHGSYR</sequence>
<dbReference type="GO" id="GO:0005576">
    <property type="term" value="C:extracellular region"/>
    <property type="evidence" value="ECO:0007669"/>
    <property type="project" value="UniProtKB-SubCell"/>
</dbReference>
<feature type="chain" id="PRO_5042950629" description="EGF-like domain-containing protein" evidence="6">
    <location>
        <begin position="24"/>
        <end position="349"/>
    </location>
</feature>
<protein>
    <recommendedName>
        <fullName evidence="7">EGF-like domain-containing protein</fullName>
    </recommendedName>
</protein>
<keyword evidence="3" id="KW-0677">Repeat</keyword>
<feature type="non-terminal residue" evidence="8">
    <location>
        <position position="1"/>
    </location>
</feature>
<keyword evidence="1 5" id="KW-0245">EGF-like domain</keyword>
<dbReference type="FunFam" id="2.10.25.10:FF:000240">
    <property type="entry name" value="Vitamin K-dependent protein S"/>
    <property type="match status" value="2"/>
</dbReference>
<dbReference type="PANTHER" id="PTHR24050">
    <property type="entry name" value="PA14 DOMAIN-CONTAINING PROTEIN"/>
    <property type="match status" value="1"/>
</dbReference>
<name>A0AAN5C6A3_9BILA</name>
<feature type="disulfide bond" evidence="5">
    <location>
        <begin position="146"/>
        <end position="155"/>
    </location>
</feature>
<dbReference type="AlphaFoldDB" id="A0AAN5C6A3"/>
<evidence type="ECO:0000256" key="3">
    <source>
        <dbReference type="ARBA" id="ARBA00022737"/>
    </source>
</evidence>
<dbReference type="PROSITE" id="PS50026">
    <property type="entry name" value="EGF_3"/>
    <property type="match status" value="1"/>
</dbReference>
<dbReference type="InterPro" id="IPR001881">
    <property type="entry name" value="EGF-like_Ca-bd_dom"/>
</dbReference>
<dbReference type="Pfam" id="PF14670">
    <property type="entry name" value="FXa_inhibition"/>
    <property type="match status" value="4"/>
</dbReference>
<dbReference type="Gene3D" id="2.10.25.10">
    <property type="entry name" value="Laminin"/>
    <property type="match status" value="6"/>
</dbReference>
<feature type="disulfide bond" evidence="5">
    <location>
        <begin position="127"/>
        <end position="144"/>
    </location>
</feature>